<evidence type="ECO:0000313" key="2">
    <source>
        <dbReference type="Proteomes" id="UP001597389"/>
    </source>
</evidence>
<reference evidence="2" key="1">
    <citation type="journal article" date="2019" name="Int. J. Syst. Evol. Microbiol.">
        <title>The Global Catalogue of Microorganisms (GCM) 10K type strain sequencing project: providing services to taxonomists for standard genome sequencing and annotation.</title>
        <authorList>
            <consortium name="The Broad Institute Genomics Platform"/>
            <consortium name="The Broad Institute Genome Sequencing Center for Infectious Disease"/>
            <person name="Wu L."/>
            <person name="Ma J."/>
        </authorList>
    </citation>
    <scope>NUCLEOTIDE SEQUENCE [LARGE SCALE GENOMIC DNA]</scope>
    <source>
        <strain evidence="2">CCUG 57942</strain>
    </source>
</reference>
<dbReference type="InterPro" id="IPR006439">
    <property type="entry name" value="HAD-SF_hydro_IA"/>
</dbReference>
<dbReference type="RefSeq" id="WP_377086188.1">
    <property type="nucleotide sequence ID" value="NZ_JBHSJL010000014.1"/>
</dbReference>
<proteinExistence type="predicted"/>
<dbReference type="EMBL" id="JBHUJB010000046">
    <property type="protein sequence ID" value="MFD2159458.1"/>
    <property type="molecule type" value="Genomic_DNA"/>
</dbReference>
<dbReference type="Proteomes" id="UP001597389">
    <property type="component" value="Unassembled WGS sequence"/>
</dbReference>
<dbReference type="SFLD" id="SFLDG01129">
    <property type="entry name" value="C1.5:_HAD__Beta-PGM__Phosphata"/>
    <property type="match status" value="1"/>
</dbReference>
<protein>
    <submittedName>
        <fullName evidence="1">HAD family hydrolase</fullName>
    </submittedName>
</protein>
<dbReference type="NCBIfam" id="TIGR01509">
    <property type="entry name" value="HAD-SF-IA-v3"/>
    <property type="match status" value="1"/>
</dbReference>
<dbReference type="Gene3D" id="1.10.150.240">
    <property type="entry name" value="Putative phosphatase, domain 2"/>
    <property type="match status" value="1"/>
</dbReference>
<sequence>MLANAQAVLFDFDGVILDTEWPIYETWLNLFRSEGQDLPIETYVQCIGSDFDTWSPEKHLEELTGKSYDWETINPARQIEIRAALENPIALPGVRELMQHLFEENIPTLVVSSSSHDWVDSWLEKLHLTEFVQSSVCKGDAPRIKPAPDLYLEAIRQVQLPADQCLVIEDSLNGTKAAIAAGCQTCVVPSRLTDCLDFSIADRVLGSLKELLPAARLIEG</sequence>
<keyword evidence="1" id="KW-0378">Hydrolase</keyword>
<dbReference type="InterPro" id="IPR041492">
    <property type="entry name" value="HAD_2"/>
</dbReference>
<dbReference type="PANTHER" id="PTHR18901:SF38">
    <property type="entry name" value="PSEUDOURIDINE-5'-PHOSPHATASE"/>
    <property type="match status" value="1"/>
</dbReference>
<evidence type="ECO:0000313" key="1">
    <source>
        <dbReference type="EMBL" id="MFD2159458.1"/>
    </source>
</evidence>
<dbReference type="Gene3D" id="3.40.50.1000">
    <property type="entry name" value="HAD superfamily/HAD-like"/>
    <property type="match status" value="1"/>
</dbReference>
<gene>
    <name evidence="1" type="ORF">ACFSW8_11145</name>
</gene>
<organism evidence="1 2">
    <name type="scientific">Rubritalea tangerina</name>
    <dbReference type="NCBI Taxonomy" id="430798"/>
    <lineage>
        <taxon>Bacteria</taxon>
        <taxon>Pseudomonadati</taxon>
        <taxon>Verrucomicrobiota</taxon>
        <taxon>Verrucomicrobiia</taxon>
        <taxon>Verrucomicrobiales</taxon>
        <taxon>Rubritaleaceae</taxon>
        <taxon>Rubritalea</taxon>
    </lineage>
</organism>
<comment type="caution">
    <text evidence="1">The sequence shown here is derived from an EMBL/GenBank/DDBJ whole genome shotgun (WGS) entry which is preliminary data.</text>
</comment>
<dbReference type="InterPro" id="IPR036412">
    <property type="entry name" value="HAD-like_sf"/>
</dbReference>
<keyword evidence="2" id="KW-1185">Reference proteome</keyword>
<dbReference type="GO" id="GO:0016787">
    <property type="term" value="F:hydrolase activity"/>
    <property type="evidence" value="ECO:0007669"/>
    <property type="project" value="UniProtKB-KW"/>
</dbReference>
<name>A0ABW4ZC44_9BACT</name>
<dbReference type="InterPro" id="IPR023214">
    <property type="entry name" value="HAD_sf"/>
</dbReference>
<dbReference type="SFLD" id="SFLDS00003">
    <property type="entry name" value="Haloacid_Dehalogenase"/>
    <property type="match status" value="1"/>
</dbReference>
<dbReference type="Pfam" id="PF13419">
    <property type="entry name" value="HAD_2"/>
    <property type="match status" value="1"/>
</dbReference>
<accession>A0ABW4ZC44</accession>
<dbReference type="PANTHER" id="PTHR18901">
    <property type="entry name" value="2-DEOXYGLUCOSE-6-PHOSPHATE PHOSPHATASE 2"/>
    <property type="match status" value="1"/>
</dbReference>
<dbReference type="SUPFAM" id="SSF56784">
    <property type="entry name" value="HAD-like"/>
    <property type="match status" value="1"/>
</dbReference>
<dbReference type="InterPro" id="IPR023198">
    <property type="entry name" value="PGP-like_dom2"/>
</dbReference>